<dbReference type="InterPro" id="IPR056411">
    <property type="entry name" value="CysS_C"/>
</dbReference>
<feature type="transmembrane region" description="Helical" evidence="1">
    <location>
        <begin position="67"/>
        <end position="86"/>
    </location>
</feature>
<proteinExistence type="predicted"/>
<accession>A0A841FDG1</accession>
<evidence type="ECO:0000259" key="3">
    <source>
        <dbReference type="Pfam" id="PF23494"/>
    </source>
</evidence>
<name>A0A841FDG1_9ACTN</name>
<dbReference type="RefSeq" id="WP_184786395.1">
    <property type="nucleotide sequence ID" value="NZ_BONT01000015.1"/>
</dbReference>
<gene>
    <name evidence="4" type="ORF">HNR73_001335</name>
</gene>
<dbReference type="Pfam" id="PF23494">
    <property type="entry name" value="bPH_10"/>
    <property type="match status" value="1"/>
</dbReference>
<keyword evidence="5" id="KW-1185">Reference proteome</keyword>
<evidence type="ECO:0000256" key="1">
    <source>
        <dbReference type="SAM" id="Phobius"/>
    </source>
</evidence>
<evidence type="ECO:0008006" key="6">
    <source>
        <dbReference type="Google" id="ProtNLM"/>
    </source>
</evidence>
<feature type="domain" description="Cysteinyl-tRNA ligase anticodon binding" evidence="2">
    <location>
        <begin position="178"/>
        <end position="227"/>
    </location>
</feature>
<keyword evidence="1" id="KW-0812">Transmembrane</keyword>
<evidence type="ECO:0000313" key="5">
    <source>
        <dbReference type="Proteomes" id="UP000548476"/>
    </source>
</evidence>
<comment type="caution">
    <text evidence="4">The sequence shown here is derived from an EMBL/GenBank/DDBJ whole genome shotgun (WGS) entry which is preliminary data.</text>
</comment>
<dbReference type="Pfam" id="PF23493">
    <property type="entry name" value="CysS_C"/>
    <property type="match status" value="1"/>
</dbReference>
<dbReference type="EMBL" id="JACHGT010000003">
    <property type="protein sequence ID" value="MBB6033485.1"/>
    <property type="molecule type" value="Genomic_DNA"/>
</dbReference>
<organism evidence="4 5">
    <name type="scientific">Phytomonospora endophytica</name>
    <dbReference type="NCBI Taxonomy" id="714109"/>
    <lineage>
        <taxon>Bacteria</taxon>
        <taxon>Bacillati</taxon>
        <taxon>Actinomycetota</taxon>
        <taxon>Actinomycetes</taxon>
        <taxon>Micromonosporales</taxon>
        <taxon>Micromonosporaceae</taxon>
        <taxon>Phytomonospora</taxon>
    </lineage>
</organism>
<keyword evidence="1" id="KW-1133">Transmembrane helix</keyword>
<keyword evidence="1" id="KW-0472">Membrane</keyword>
<dbReference type="Gene3D" id="1.20.120.1910">
    <property type="entry name" value="Cysteine-tRNA ligase, C-terminal anti-codon recognition domain"/>
    <property type="match status" value="1"/>
</dbReference>
<dbReference type="InterPro" id="IPR057798">
    <property type="entry name" value="PH_YqeB"/>
</dbReference>
<protein>
    <recommendedName>
        <fullName evidence="6">DUF308 domain-containing protein</fullName>
    </recommendedName>
</protein>
<feature type="transmembrane region" description="Helical" evidence="1">
    <location>
        <begin position="21"/>
        <end position="47"/>
    </location>
</feature>
<evidence type="ECO:0000259" key="2">
    <source>
        <dbReference type="Pfam" id="PF23493"/>
    </source>
</evidence>
<reference evidence="4 5" key="1">
    <citation type="submission" date="2020-08" db="EMBL/GenBank/DDBJ databases">
        <title>Genomic Encyclopedia of Type Strains, Phase IV (KMG-IV): sequencing the most valuable type-strain genomes for metagenomic binning, comparative biology and taxonomic classification.</title>
        <authorList>
            <person name="Goeker M."/>
        </authorList>
    </citation>
    <scope>NUCLEOTIDE SEQUENCE [LARGE SCALE GENOMIC DNA]</scope>
    <source>
        <strain evidence="4 5">YIM 65646</strain>
    </source>
</reference>
<sequence length="232" mass="24996">MAAPGTGDGRTVVTDPLRDRLLMWIGLPILGALAVWVLKLIAGWVAGLSWAPFQGAFRLAADVPEPVATLAAFALGAAGGLVLAYLGHVESLVLTLEGDAVEAAKDGRRRTIGRHEIDRVCLSGKELVLLSPDGAEPLRARTETKADVLADAFRAHGYTWVDADPYAARFARWVDGAEGLPPGANAILKARQKARDKDDKDDSAELRDELAKLGVVVRDEKKRQYWRPAKEG</sequence>
<evidence type="ECO:0000313" key="4">
    <source>
        <dbReference type="EMBL" id="MBB6033485.1"/>
    </source>
</evidence>
<dbReference type="Proteomes" id="UP000548476">
    <property type="component" value="Unassembled WGS sequence"/>
</dbReference>
<dbReference type="AlphaFoldDB" id="A0A841FDG1"/>
<feature type="domain" description="YqeB PH" evidence="3">
    <location>
        <begin position="11"/>
        <end position="160"/>
    </location>
</feature>